<comment type="pathway">
    <text evidence="1 7 8">Cofactor biosynthesis; NAD(+) biosynthesis; NAD(+) from deamido-NAD(+) (L-Gln route): step 1/1.</text>
</comment>
<dbReference type="GO" id="GO:0009435">
    <property type="term" value="P:NAD+ biosynthetic process"/>
    <property type="evidence" value="ECO:0007669"/>
    <property type="project" value="UniProtKB-UniRule"/>
</dbReference>
<dbReference type="PROSITE" id="PS50263">
    <property type="entry name" value="CN_HYDROLASE"/>
    <property type="match status" value="1"/>
</dbReference>
<dbReference type="Proteomes" id="UP000546970">
    <property type="component" value="Unassembled WGS sequence"/>
</dbReference>
<dbReference type="SUPFAM" id="SSF56317">
    <property type="entry name" value="Carbon-nitrogen hydrolase"/>
    <property type="match status" value="1"/>
</dbReference>
<dbReference type="Pfam" id="PF02540">
    <property type="entry name" value="NAD_synthase"/>
    <property type="match status" value="1"/>
</dbReference>
<evidence type="ECO:0000256" key="7">
    <source>
        <dbReference type="HAMAP-Rule" id="MF_02090"/>
    </source>
</evidence>
<feature type="binding site" evidence="7">
    <location>
        <position position="118"/>
    </location>
    <ligand>
        <name>L-glutamine</name>
        <dbReference type="ChEBI" id="CHEBI:58359"/>
    </ligand>
</feature>
<evidence type="ECO:0000256" key="1">
    <source>
        <dbReference type="ARBA" id="ARBA00005188"/>
    </source>
</evidence>
<feature type="binding site" evidence="7">
    <location>
        <begin position="362"/>
        <end position="369"/>
    </location>
    <ligand>
        <name>ATP</name>
        <dbReference type="ChEBI" id="CHEBI:30616"/>
    </ligand>
</feature>
<dbReference type="UniPathway" id="UPA00253">
    <property type="reaction ID" value="UER00334"/>
</dbReference>
<dbReference type="GO" id="GO:0005737">
    <property type="term" value="C:cytoplasm"/>
    <property type="evidence" value="ECO:0007669"/>
    <property type="project" value="InterPro"/>
</dbReference>
<dbReference type="Gene3D" id="3.40.50.620">
    <property type="entry name" value="HUPs"/>
    <property type="match status" value="1"/>
</dbReference>
<name>A0A7X9UCJ6_9ACTN</name>
<dbReference type="InterPro" id="IPR003694">
    <property type="entry name" value="NAD_synthase"/>
</dbReference>
<keyword evidence="4 7" id="KW-0547">Nucleotide-binding</keyword>
<reference evidence="11 12" key="1">
    <citation type="submission" date="2020-04" db="EMBL/GenBank/DDBJ databases">
        <title>Collinsella sp. KGMB02528 nov., an anaerobic actinobacterium isolated from human feces.</title>
        <authorList>
            <person name="Han K.-I."/>
            <person name="Eom M.K."/>
            <person name="Kim J.-S."/>
            <person name="Lee K.C."/>
            <person name="Suh M.K."/>
            <person name="Park S.-H."/>
            <person name="Lee J.H."/>
            <person name="Kang S.W."/>
            <person name="Park J.-E."/>
            <person name="Oh B.S."/>
            <person name="Yu S.Y."/>
            <person name="Choi S.-H."/>
            <person name="Lee D.H."/>
            <person name="Yoon H."/>
            <person name="Kim B.-Y."/>
            <person name="Lee J.H."/>
            <person name="Lee J.-S."/>
        </authorList>
    </citation>
    <scope>NUCLEOTIDE SEQUENCE [LARGE SCALE GENOMIC DNA]</scope>
    <source>
        <strain evidence="11 12">KGMB02528</strain>
    </source>
</reference>
<dbReference type="Gene3D" id="3.60.110.10">
    <property type="entry name" value="Carbon-nitrogen hydrolase"/>
    <property type="match status" value="1"/>
</dbReference>
<evidence type="ECO:0000313" key="12">
    <source>
        <dbReference type="Proteomes" id="UP000546970"/>
    </source>
</evidence>
<comment type="function">
    <text evidence="7">Catalyzes the ATP-dependent amidation of deamido-NAD to form NAD. Uses L-glutamine as a nitrogen source.</text>
</comment>
<protein>
    <recommendedName>
        <fullName evidence="7 8">Glutamine-dependent NAD(+) synthetase</fullName>
        <ecNumber evidence="7 8">6.3.5.1</ecNumber>
    </recommendedName>
    <alternativeName>
        <fullName evidence="7 8">NAD(+) synthase [glutamine-hydrolyzing]</fullName>
    </alternativeName>
</protein>
<gene>
    <name evidence="7" type="primary">nadE</name>
    <name evidence="11" type="ORF">HF320_06735</name>
</gene>
<dbReference type="PIRSF" id="PIRSF006630">
    <property type="entry name" value="NADS_GAT"/>
    <property type="match status" value="1"/>
</dbReference>
<dbReference type="CDD" id="cd07570">
    <property type="entry name" value="GAT_Gln-NAD-synth"/>
    <property type="match status" value="1"/>
</dbReference>
<keyword evidence="5 7" id="KW-0067">ATP-binding</keyword>
<dbReference type="GO" id="GO:0008795">
    <property type="term" value="F:NAD+ synthase activity"/>
    <property type="evidence" value="ECO:0007669"/>
    <property type="project" value="UniProtKB-UniRule"/>
</dbReference>
<feature type="active site" description="Nucleophile; for glutaminase activity" evidence="7">
    <location>
        <position position="168"/>
    </location>
</feature>
<dbReference type="InterPro" id="IPR003010">
    <property type="entry name" value="C-N_Hydrolase"/>
</dbReference>
<evidence type="ECO:0000256" key="9">
    <source>
        <dbReference type="RuleBase" id="RU003811"/>
    </source>
</evidence>
<feature type="binding site" evidence="7">
    <location>
        <position position="477"/>
    </location>
    <ligand>
        <name>deamido-NAD(+)</name>
        <dbReference type="ChEBI" id="CHEBI:58437"/>
        <note>ligand shared between two neighboring subunits</note>
    </ligand>
</feature>
<dbReference type="EMBL" id="JABBCP010000005">
    <property type="protein sequence ID" value="NMF56019.1"/>
    <property type="molecule type" value="Genomic_DNA"/>
</dbReference>
<evidence type="ECO:0000256" key="8">
    <source>
        <dbReference type="PIRNR" id="PIRNR006630"/>
    </source>
</evidence>
<evidence type="ECO:0000256" key="4">
    <source>
        <dbReference type="ARBA" id="ARBA00022741"/>
    </source>
</evidence>
<dbReference type="InterPro" id="IPR014445">
    <property type="entry name" value="Gln-dep_NAD_synthase"/>
</dbReference>
<comment type="similarity">
    <text evidence="2 7 8">In the C-terminal section; belongs to the NAD synthetase family.</text>
</comment>
<evidence type="ECO:0000259" key="10">
    <source>
        <dbReference type="PROSITE" id="PS50263"/>
    </source>
</evidence>
<dbReference type="InterPro" id="IPR036526">
    <property type="entry name" value="C-N_Hydrolase_sf"/>
</dbReference>
<dbReference type="PANTHER" id="PTHR23090:SF9">
    <property type="entry name" value="GLUTAMINE-DEPENDENT NAD(+) SYNTHETASE"/>
    <property type="match status" value="1"/>
</dbReference>
<dbReference type="CDD" id="cd00553">
    <property type="entry name" value="NAD_synthase"/>
    <property type="match status" value="1"/>
</dbReference>
<dbReference type="PANTHER" id="PTHR23090">
    <property type="entry name" value="NH 3 /GLUTAMINE-DEPENDENT NAD + SYNTHETASE"/>
    <property type="match status" value="1"/>
</dbReference>
<dbReference type="NCBIfam" id="TIGR00552">
    <property type="entry name" value="nadE"/>
    <property type="match status" value="1"/>
</dbReference>
<evidence type="ECO:0000256" key="6">
    <source>
        <dbReference type="ARBA" id="ARBA00023027"/>
    </source>
</evidence>
<feature type="binding site" evidence="7">
    <location>
        <position position="201"/>
    </location>
    <ligand>
        <name>L-glutamine</name>
        <dbReference type="ChEBI" id="CHEBI:58359"/>
    </ligand>
</feature>
<organism evidence="11 12">
    <name type="scientific">Collinsella acetigenes</name>
    <dbReference type="NCBI Taxonomy" id="2713419"/>
    <lineage>
        <taxon>Bacteria</taxon>
        <taxon>Bacillati</taxon>
        <taxon>Actinomycetota</taxon>
        <taxon>Coriobacteriia</taxon>
        <taxon>Coriobacteriales</taxon>
        <taxon>Coriobacteriaceae</taxon>
        <taxon>Collinsella</taxon>
    </lineage>
</organism>
<dbReference type="GO" id="GO:0004359">
    <property type="term" value="F:glutaminase activity"/>
    <property type="evidence" value="ECO:0007669"/>
    <property type="project" value="InterPro"/>
</dbReference>
<evidence type="ECO:0000256" key="3">
    <source>
        <dbReference type="ARBA" id="ARBA00022598"/>
    </source>
</evidence>
<evidence type="ECO:0000256" key="2">
    <source>
        <dbReference type="ARBA" id="ARBA00007145"/>
    </source>
</evidence>
<comment type="caution">
    <text evidence="11">The sequence shown here is derived from an EMBL/GenBank/DDBJ whole genome shotgun (WGS) entry which is preliminary data.</text>
</comment>
<keyword evidence="6 7" id="KW-0520">NAD</keyword>
<feature type="binding site" evidence="7">
    <location>
        <position position="195"/>
    </location>
    <ligand>
        <name>L-glutamine</name>
        <dbReference type="ChEBI" id="CHEBI:58359"/>
    </ligand>
</feature>
<evidence type="ECO:0000256" key="5">
    <source>
        <dbReference type="ARBA" id="ARBA00022840"/>
    </source>
</evidence>
<evidence type="ECO:0000313" key="11">
    <source>
        <dbReference type="EMBL" id="NMF56019.1"/>
    </source>
</evidence>
<dbReference type="RefSeq" id="WP_169277641.1">
    <property type="nucleotide sequence ID" value="NZ_JABBCP010000005.1"/>
</dbReference>
<proteinExistence type="inferred from homology"/>
<keyword evidence="3 7" id="KW-0436">Ligase</keyword>
<dbReference type="InterPro" id="IPR041856">
    <property type="entry name" value="NAD+_synth_C"/>
</dbReference>
<feature type="binding site" evidence="7">
    <location>
        <position position="448"/>
    </location>
    <ligand>
        <name>deamido-NAD(+)</name>
        <dbReference type="ChEBI" id="CHEBI:58437"/>
        <note>ligand shared between two neighboring subunits</note>
    </ligand>
</feature>
<feature type="active site" description="For glutaminase activity" evidence="7">
    <location>
        <position position="112"/>
    </location>
</feature>
<dbReference type="NCBIfam" id="NF002730">
    <property type="entry name" value="PRK02628.1"/>
    <property type="match status" value="1"/>
</dbReference>
<feature type="active site" description="Proton acceptor; for glutaminase activity" evidence="7">
    <location>
        <position position="43"/>
    </location>
</feature>
<dbReference type="SUPFAM" id="SSF52402">
    <property type="entry name" value="Adenine nucleotide alpha hydrolases-like"/>
    <property type="match status" value="1"/>
</dbReference>
<comment type="catalytic activity">
    <reaction evidence="7 8">
        <text>deamido-NAD(+) + L-glutamine + ATP + H2O = L-glutamate + AMP + diphosphate + NAD(+) + H(+)</text>
        <dbReference type="Rhea" id="RHEA:24384"/>
        <dbReference type="ChEBI" id="CHEBI:15377"/>
        <dbReference type="ChEBI" id="CHEBI:15378"/>
        <dbReference type="ChEBI" id="CHEBI:29985"/>
        <dbReference type="ChEBI" id="CHEBI:30616"/>
        <dbReference type="ChEBI" id="CHEBI:33019"/>
        <dbReference type="ChEBI" id="CHEBI:57540"/>
        <dbReference type="ChEBI" id="CHEBI:58359"/>
        <dbReference type="ChEBI" id="CHEBI:58437"/>
        <dbReference type="ChEBI" id="CHEBI:456215"/>
        <dbReference type="EC" id="6.3.5.1"/>
    </reaction>
</comment>
<dbReference type="EC" id="6.3.5.1" evidence="7 8"/>
<dbReference type="Gene3D" id="1.10.10.1140">
    <property type="entry name" value="Glutamine-dependent NAD+ synthetase, C-terminal domain"/>
    <property type="match status" value="1"/>
</dbReference>
<dbReference type="GO" id="GO:0005524">
    <property type="term" value="F:ATP binding"/>
    <property type="evidence" value="ECO:0007669"/>
    <property type="project" value="UniProtKB-UniRule"/>
</dbReference>
<dbReference type="InterPro" id="IPR022310">
    <property type="entry name" value="NAD/GMP_synthase"/>
</dbReference>
<dbReference type="HAMAP" id="MF_02090">
    <property type="entry name" value="NadE_glutamine_dep"/>
    <property type="match status" value="1"/>
</dbReference>
<comment type="similarity">
    <text evidence="9">Belongs to the NAD synthetase family.</text>
</comment>
<dbReference type="AlphaFoldDB" id="A0A7X9UCJ6"/>
<feature type="binding site" evidence="7">
    <location>
        <begin position="482"/>
        <end position="485"/>
    </location>
    <ligand>
        <name>deamido-NAD(+)</name>
        <dbReference type="ChEBI" id="CHEBI:58437"/>
        <note>ligand shared between two neighboring subunits</note>
    </ligand>
</feature>
<dbReference type="InterPro" id="IPR014729">
    <property type="entry name" value="Rossmann-like_a/b/a_fold"/>
</dbReference>
<feature type="domain" description="CN hydrolase" evidence="10">
    <location>
        <begin position="6"/>
        <end position="268"/>
    </location>
</feature>
<dbReference type="GO" id="GO:0003952">
    <property type="term" value="F:NAD+ synthase (glutamine-hydrolyzing) activity"/>
    <property type="evidence" value="ECO:0007669"/>
    <property type="project" value="UniProtKB-UniRule"/>
</dbReference>
<sequence length="666" mass="71777">MKDGFVRVAAMTPALRVADVDYNVDACVEAVRAAKAQVVVLPELAITSYTCEDLFLQEVLLDAAEKGVARLAEETADVDSLVLVGVPVRVAAKLYNCAAVLCHGELLGLVPKRNIPMYGEFYEGRRFCCGPTSVSMVRFAGCDEVPFGTEQLFECDTMPGLVVAAEICEDLWVPNPPSTDAVRAGATLVCNLSASNELVGKADYRRNLVASTSARLMCAYAYASAGWGESTQDVVYGGHCLVAENGRMLREADPLNDIELIRAGEGHAAVGATAVVDFGLLAAERRRMSTFSVEADASGYAISSFDLDVCEVSLDDRFVDPHPFVPADPSRRAERCESIFAIQAHGLAKRLAHTHSRRAVIGVSGGLDSTLALLVCARAFDLLGLDRSGILAITMPGFGTTDRTHGNATAMSRALGCELREVNIAAAVRQHFLDIGHDESDHSVTYENAQARERTQILMDVANREGGLVVGTGDLSELALGWATYNADHMSMYGVNAGVPKTLVRHLVHYVADEARAKGDEGLAAVLLDVLDTPVSPELLPATEGGKISQKTEDLVGPYELHDFFLYQVLRCGFAPKKVYRLALAAFDGRYAGGADADGAFVGTYDAETIMKWLKKFYWRFFSQQFKRSCLPDGPKVGSVAVSPRGDLRMPSDAAVALWQAQLETL</sequence>
<dbReference type="Pfam" id="PF00795">
    <property type="entry name" value="CN_hydrolase"/>
    <property type="match status" value="1"/>
</dbReference>
<accession>A0A7X9UCJ6</accession>
<keyword evidence="12" id="KW-1185">Reference proteome</keyword>
<feature type="binding site" evidence="7">
    <location>
        <position position="627"/>
    </location>
    <ligand>
        <name>deamido-NAD(+)</name>
        <dbReference type="ChEBI" id="CHEBI:58437"/>
        <note>ligand shared between two neighboring subunits</note>
    </ligand>
</feature>
<feature type="binding site" evidence="7">
    <location>
        <position position="472"/>
    </location>
    <ligand>
        <name>ATP</name>
        <dbReference type="ChEBI" id="CHEBI:30616"/>
    </ligand>
</feature>